<comment type="caution">
    <text evidence="1">The sequence shown here is derived from an EMBL/GenBank/DDBJ whole genome shotgun (WGS) entry which is preliminary data.</text>
</comment>
<dbReference type="EMBL" id="MU150235">
    <property type="protein sequence ID" value="KAF9467907.1"/>
    <property type="molecule type" value="Genomic_DNA"/>
</dbReference>
<dbReference type="SUPFAM" id="SSF161219">
    <property type="entry name" value="CHY zinc finger-like"/>
    <property type="match status" value="1"/>
</dbReference>
<name>A0A9P5YFF0_9AGAR</name>
<organism evidence="1 2">
    <name type="scientific">Collybia nuda</name>
    <dbReference type="NCBI Taxonomy" id="64659"/>
    <lineage>
        <taxon>Eukaryota</taxon>
        <taxon>Fungi</taxon>
        <taxon>Dikarya</taxon>
        <taxon>Basidiomycota</taxon>
        <taxon>Agaricomycotina</taxon>
        <taxon>Agaricomycetes</taxon>
        <taxon>Agaricomycetidae</taxon>
        <taxon>Agaricales</taxon>
        <taxon>Tricholomatineae</taxon>
        <taxon>Clitocybaceae</taxon>
        <taxon>Collybia</taxon>
    </lineage>
</organism>
<gene>
    <name evidence="1" type="ORF">BDZ94DRAFT_1248026</name>
</gene>
<dbReference type="InterPro" id="IPR037274">
    <property type="entry name" value="Znf_CHY_sf"/>
</dbReference>
<dbReference type="Proteomes" id="UP000807353">
    <property type="component" value="Unassembled WGS sequence"/>
</dbReference>
<protein>
    <submittedName>
        <fullName evidence="1">Uncharacterized protein</fullName>
    </submittedName>
</protein>
<proteinExistence type="predicted"/>
<keyword evidence="2" id="KW-1185">Reference proteome</keyword>
<accession>A0A9P5YFF0</accession>
<reference evidence="1" key="1">
    <citation type="submission" date="2020-11" db="EMBL/GenBank/DDBJ databases">
        <authorList>
            <consortium name="DOE Joint Genome Institute"/>
            <person name="Ahrendt S."/>
            <person name="Riley R."/>
            <person name="Andreopoulos W."/>
            <person name="Labutti K."/>
            <person name="Pangilinan J."/>
            <person name="Ruiz-Duenas F.J."/>
            <person name="Barrasa J.M."/>
            <person name="Sanchez-Garcia M."/>
            <person name="Camarero S."/>
            <person name="Miyauchi S."/>
            <person name="Serrano A."/>
            <person name="Linde D."/>
            <person name="Babiker R."/>
            <person name="Drula E."/>
            <person name="Ayuso-Fernandez I."/>
            <person name="Pacheco R."/>
            <person name="Padilla G."/>
            <person name="Ferreira P."/>
            <person name="Barriuso J."/>
            <person name="Kellner H."/>
            <person name="Castanera R."/>
            <person name="Alfaro M."/>
            <person name="Ramirez L."/>
            <person name="Pisabarro A.G."/>
            <person name="Kuo A."/>
            <person name="Tritt A."/>
            <person name="Lipzen A."/>
            <person name="He G."/>
            <person name="Yan M."/>
            <person name="Ng V."/>
            <person name="Cullen D."/>
            <person name="Martin F."/>
            <person name="Rosso M.-N."/>
            <person name="Henrissat B."/>
            <person name="Hibbett D."/>
            <person name="Martinez A.T."/>
            <person name="Grigoriev I.V."/>
        </authorList>
    </citation>
    <scope>NUCLEOTIDE SEQUENCE</scope>
    <source>
        <strain evidence="1">CBS 247.69</strain>
    </source>
</reference>
<dbReference type="AlphaFoldDB" id="A0A9P5YFF0"/>
<evidence type="ECO:0000313" key="2">
    <source>
        <dbReference type="Proteomes" id="UP000807353"/>
    </source>
</evidence>
<sequence length="75" mass="8500">MTMLFGVSYTRIAVQIVIFWGSCENPYMCRQCLGVRIGGLLMEPYSHVNICLTCNWAFDLLTVFMDSTLRIVGSI</sequence>
<dbReference type="GO" id="GO:0008270">
    <property type="term" value="F:zinc ion binding"/>
    <property type="evidence" value="ECO:0007669"/>
    <property type="project" value="InterPro"/>
</dbReference>
<evidence type="ECO:0000313" key="1">
    <source>
        <dbReference type="EMBL" id="KAF9467907.1"/>
    </source>
</evidence>